<dbReference type="SUPFAM" id="SSF49899">
    <property type="entry name" value="Concanavalin A-like lectins/glucanases"/>
    <property type="match status" value="1"/>
</dbReference>
<accession>A0A5C6BVX1</accession>
<protein>
    <submittedName>
        <fullName evidence="1">Uncharacterized protein</fullName>
    </submittedName>
</protein>
<evidence type="ECO:0000313" key="2">
    <source>
        <dbReference type="Proteomes" id="UP000319908"/>
    </source>
</evidence>
<dbReference type="Gene3D" id="2.60.120.200">
    <property type="match status" value="1"/>
</dbReference>
<dbReference type="OrthoDB" id="5124266at2"/>
<dbReference type="Proteomes" id="UP000319908">
    <property type="component" value="Unassembled WGS sequence"/>
</dbReference>
<dbReference type="EMBL" id="SJPU01000002">
    <property type="protein sequence ID" value="TWU15571.1"/>
    <property type="molecule type" value="Genomic_DNA"/>
</dbReference>
<sequence>MHRLTSTSVFIWFLGLNSLSVLAVEPESNRQVVIGTPGLVAFWDFVKREPEGDRRFTAHVPPDATTDYPLDAGNYVRDYWGQGRRANYADFPLLNSGPFGQAIRIRDESDPNFRPFLFVPRSRLHDTPLDIKGQGESVTVVVWAVRESGNHALAGIWHEGTDLEQSTTANIAKVERGQRQFALFAGLNKPGSACGHVSENGASSFLNKYALHKCNSLPLSPTVPAVADEGKLAESWQCFAMTFDSTKHELTGWLNGVSGERWLASPKSNGLLSSAYNAYMQGHYHRTAGIQAGEDPDYPASQYYNPPELEPAEVEIVGEQEDQRTELRRYQFTKIRVTLVKQPDGEFKETERDLVELRLNPWWYPHGIYCPKDDGTGGPFTIGRVIHSARSVGFTGWIGGVAVFDRALSESELAKLAACNG</sequence>
<evidence type="ECO:0000313" key="1">
    <source>
        <dbReference type="EMBL" id="TWU15571.1"/>
    </source>
</evidence>
<organism evidence="1 2">
    <name type="scientific">Allorhodopirellula heiligendammensis</name>
    <dbReference type="NCBI Taxonomy" id="2714739"/>
    <lineage>
        <taxon>Bacteria</taxon>
        <taxon>Pseudomonadati</taxon>
        <taxon>Planctomycetota</taxon>
        <taxon>Planctomycetia</taxon>
        <taxon>Pirellulales</taxon>
        <taxon>Pirellulaceae</taxon>
        <taxon>Allorhodopirellula</taxon>
    </lineage>
</organism>
<dbReference type="RefSeq" id="WP_146407417.1">
    <property type="nucleotide sequence ID" value="NZ_SJPU01000002.1"/>
</dbReference>
<dbReference type="AlphaFoldDB" id="A0A5C6BVX1"/>
<gene>
    <name evidence="1" type="ORF">Poly21_27680</name>
</gene>
<proteinExistence type="predicted"/>
<dbReference type="InterPro" id="IPR013320">
    <property type="entry name" value="ConA-like_dom_sf"/>
</dbReference>
<reference evidence="1 2" key="1">
    <citation type="journal article" date="2020" name="Antonie Van Leeuwenhoek">
        <title>Rhodopirellula heiligendammensis sp. nov., Rhodopirellula pilleata sp. nov., and Rhodopirellula solitaria sp. nov. isolated from natural or artificial marine surfaces in Northern Germany and California, USA, and emended description of the genus Rhodopirellula.</title>
        <authorList>
            <person name="Kallscheuer N."/>
            <person name="Wiegand S."/>
            <person name="Jogler M."/>
            <person name="Boedeker C."/>
            <person name="Peeters S.H."/>
            <person name="Rast P."/>
            <person name="Heuer A."/>
            <person name="Jetten M.S.M."/>
            <person name="Rohde M."/>
            <person name="Jogler C."/>
        </authorList>
    </citation>
    <scope>NUCLEOTIDE SEQUENCE [LARGE SCALE GENOMIC DNA]</scope>
    <source>
        <strain evidence="1 2">Poly21</strain>
    </source>
</reference>
<name>A0A5C6BVX1_9BACT</name>
<keyword evidence="2" id="KW-1185">Reference proteome</keyword>
<comment type="caution">
    <text evidence="1">The sequence shown here is derived from an EMBL/GenBank/DDBJ whole genome shotgun (WGS) entry which is preliminary data.</text>
</comment>